<sequence>MSHTTEGRQSPPPEEQLGKQGTTAPSNAKGVDQGASSKKDSEKTLQELKSNPPDSSMDSNAKSATHKPGTRDKCGSCC</sequence>
<accession>A0A061HEW5</accession>
<dbReference type="Proteomes" id="UP000053110">
    <property type="component" value="Unassembled WGS sequence"/>
</dbReference>
<gene>
    <name evidence="2" type="ORF">BGT96224_A20354</name>
    <name evidence="3" type="ORF">BGT96224V2_LOCUS4884</name>
</gene>
<organism evidence="3">
    <name type="scientific">Blumeria graminis f. sp. tritici 96224</name>
    <dbReference type="NCBI Taxonomy" id="1268274"/>
    <lineage>
        <taxon>Eukaryota</taxon>
        <taxon>Fungi</taxon>
        <taxon>Dikarya</taxon>
        <taxon>Ascomycota</taxon>
        <taxon>Pezizomycotina</taxon>
        <taxon>Leotiomycetes</taxon>
        <taxon>Erysiphales</taxon>
        <taxon>Erysiphaceae</taxon>
        <taxon>Blumeria</taxon>
    </lineage>
</organism>
<evidence type="ECO:0000256" key="1">
    <source>
        <dbReference type="SAM" id="MobiDB-lite"/>
    </source>
</evidence>
<feature type="region of interest" description="Disordered" evidence="1">
    <location>
        <begin position="1"/>
        <end position="78"/>
    </location>
</feature>
<proteinExistence type="predicted"/>
<dbReference type="HOGENOM" id="CLU_182434_0_0_1"/>
<feature type="compositionally biased region" description="Basic and acidic residues" evidence="1">
    <location>
        <begin position="37"/>
        <end position="46"/>
    </location>
</feature>
<feature type="compositionally biased region" description="Polar residues" evidence="1">
    <location>
        <begin position="47"/>
        <end position="63"/>
    </location>
</feature>
<dbReference type="EMBL" id="KE375110">
    <property type="protein sequence ID" value="EPQ63520.1"/>
    <property type="molecule type" value="Genomic_DNA"/>
</dbReference>
<dbReference type="EMBL" id="UIGY01000138">
    <property type="protein sequence ID" value="SUZ11716.1"/>
    <property type="molecule type" value="Genomic_DNA"/>
</dbReference>
<name>A0A061HEW5_BLUGR</name>
<feature type="compositionally biased region" description="Basic and acidic residues" evidence="1">
    <location>
        <begin position="69"/>
        <end position="78"/>
    </location>
</feature>
<evidence type="ECO:0000313" key="4">
    <source>
        <dbReference type="Proteomes" id="UP000053110"/>
    </source>
</evidence>
<evidence type="ECO:0000313" key="3">
    <source>
        <dbReference type="EMBL" id="SUZ11716.1"/>
    </source>
</evidence>
<reference evidence="3" key="3">
    <citation type="submission" date="2018-07" db="EMBL/GenBank/DDBJ databases">
        <authorList>
            <person name="Quirk P.G."/>
            <person name="Krulwich T.A."/>
        </authorList>
    </citation>
    <scope>NUCLEOTIDE SEQUENCE</scope>
    <source>
        <strain evidence="3">96224</strain>
    </source>
</reference>
<reference evidence="4" key="1">
    <citation type="journal article" date="2013" name="Nat. Genet.">
        <title>The wheat powdery mildew genome shows the unique evolution of an obligate biotroph.</title>
        <authorList>
            <person name="Wicker T."/>
            <person name="Oberhaensli S."/>
            <person name="Parlange F."/>
            <person name="Buchmann J.P."/>
            <person name="Shatalina M."/>
            <person name="Roffler S."/>
            <person name="Ben-David R."/>
            <person name="Dolezel J."/>
            <person name="Simkova H."/>
            <person name="Schulze-Lefert P."/>
            <person name="Spanu P.D."/>
            <person name="Bruggmann R."/>
            <person name="Amselem J."/>
            <person name="Quesneville H."/>
            <person name="Ver Loren van Themaat E."/>
            <person name="Paape T."/>
            <person name="Shimizu K.K."/>
            <person name="Keller B."/>
        </authorList>
    </citation>
    <scope>NUCLEOTIDE SEQUENCE [LARGE SCALE GENOMIC DNA]</scope>
    <source>
        <strain evidence="4">96224</strain>
    </source>
</reference>
<feature type="non-terminal residue" evidence="3">
    <location>
        <position position="78"/>
    </location>
</feature>
<reference evidence="2" key="2">
    <citation type="submission" date="2013-01" db="EMBL/GenBank/DDBJ databases">
        <title>The wheat powdery mildew genome reveals unique evolution of an obligate biotroph.</title>
        <authorList>
            <person name="Oberhaensli S."/>
            <person name="Wicker T."/>
            <person name="Keller B."/>
        </authorList>
    </citation>
    <scope>NUCLEOTIDE SEQUENCE</scope>
    <source>
        <strain evidence="2">96224</strain>
    </source>
</reference>
<protein>
    <submittedName>
        <fullName evidence="3">BgtA-20354</fullName>
    </submittedName>
</protein>
<dbReference type="OrthoDB" id="5375886at2759"/>
<evidence type="ECO:0000313" key="2">
    <source>
        <dbReference type="EMBL" id="EPQ63520.1"/>
    </source>
</evidence>
<dbReference type="AlphaFoldDB" id="A0A061HEW5"/>